<accession>A0A1Y2F748</accession>
<feature type="compositionally biased region" description="Acidic residues" evidence="1">
    <location>
        <begin position="273"/>
        <end position="283"/>
    </location>
</feature>
<evidence type="ECO:0000259" key="2">
    <source>
        <dbReference type="Pfam" id="PF25534"/>
    </source>
</evidence>
<name>A0A1Y2F748_9BASI</name>
<dbReference type="EMBL" id="MCGR01000026">
    <property type="protein sequence ID" value="ORY79701.1"/>
    <property type="molecule type" value="Genomic_DNA"/>
</dbReference>
<dbReference type="Pfam" id="PF25534">
    <property type="entry name" value="DUF7918"/>
    <property type="match status" value="1"/>
</dbReference>
<dbReference type="PANTHER" id="PTHR36223">
    <property type="entry name" value="BETA-LACTAMASE-TYPE TRANSPEPTIDASE FOLD DOMAIN CONTAINING PROTEIN"/>
    <property type="match status" value="1"/>
</dbReference>
<feature type="region of interest" description="Disordered" evidence="1">
    <location>
        <begin position="298"/>
        <end position="348"/>
    </location>
</feature>
<keyword evidence="4" id="KW-1185">Reference proteome</keyword>
<dbReference type="PANTHER" id="PTHR36223:SF1">
    <property type="entry name" value="TRANSCRIPTION ELONGATION FACTOR EAF N-TERMINAL DOMAIN-CONTAINING PROTEIN"/>
    <property type="match status" value="1"/>
</dbReference>
<feature type="region of interest" description="Disordered" evidence="1">
    <location>
        <begin position="241"/>
        <end position="283"/>
    </location>
</feature>
<gene>
    <name evidence="3" type="ORF">BCR35DRAFT_352618</name>
</gene>
<dbReference type="STRING" id="106004.A0A1Y2F748"/>
<evidence type="ECO:0000313" key="3">
    <source>
        <dbReference type="EMBL" id="ORY79701.1"/>
    </source>
</evidence>
<comment type="caution">
    <text evidence="3">The sequence shown here is derived from an EMBL/GenBank/DDBJ whole genome shotgun (WGS) entry which is preliminary data.</text>
</comment>
<protein>
    <recommendedName>
        <fullName evidence="2">DUF7918 domain-containing protein</fullName>
    </recommendedName>
</protein>
<sequence length="348" mass="38491">MAQQDPPTKLTSPLLPGCEAWITVDEKPLSVYSAGFKGNKSFGYVEAVEGARFEVKYRDGRVVHPSEDFCVKAFLDGRPVRGKVFYNTDPLFTSAPDSDERLAVYSSARVTYTSERPFFFSKLAQTDDDELSCKDEKVVKHIGTIQLRYVRVKNVRNSEGKSKKEYSDIVLHERTKKAKLSHQTSLGPVQTHAATGALTYTSIDSADNPCCTFEFRYRSRALLELEGHAPALPAPAVAPNVLAAQNPPPSAPKPLATPKKAEKEKKRPLEITIDSDDEEDGMTELERLRARVAELEAERERVKVEPGVKVKEEKESSLKKVKTEKGALSGGDSSSTGDGKKLEMVELD</sequence>
<feature type="compositionally biased region" description="Basic and acidic residues" evidence="1">
    <location>
        <begin position="298"/>
        <end position="325"/>
    </location>
</feature>
<evidence type="ECO:0000256" key="1">
    <source>
        <dbReference type="SAM" id="MobiDB-lite"/>
    </source>
</evidence>
<proteinExistence type="predicted"/>
<evidence type="ECO:0000313" key="4">
    <source>
        <dbReference type="Proteomes" id="UP000193467"/>
    </source>
</evidence>
<feature type="compositionally biased region" description="Basic and acidic residues" evidence="1">
    <location>
        <begin position="338"/>
        <end position="348"/>
    </location>
</feature>
<feature type="compositionally biased region" description="Basic and acidic residues" evidence="1">
    <location>
        <begin position="259"/>
        <end position="269"/>
    </location>
</feature>
<dbReference type="InParanoid" id="A0A1Y2F748"/>
<dbReference type="Proteomes" id="UP000193467">
    <property type="component" value="Unassembled WGS sequence"/>
</dbReference>
<feature type="domain" description="DUF7918" evidence="2">
    <location>
        <begin position="18"/>
        <end position="229"/>
    </location>
</feature>
<reference evidence="3 4" key="1">
    <citation type="submission" date="2016-07" db="EMBL/GenBank/DDBJ databases">
        <title>Pervasive Adenine N6-methylation of Active Genes in Fungi.</title>
        <authorList>
            <consortium name="DOE Joint Genome Institute"/>
            <person name="Mondo S.J."/>
            <person name="Dannebaum R.O."/>
            <person name="Kuo R.C."/>
            <person name="Labutti K."/>
            <person name="Haridas S."/>
            <person name="Kuo A."/>
            <person name="Salamov A."/>
            <person name="Ahrendt S.R."/>
            <person name="Lipzen A."/>
            <person name="Sullivan W."/>
            <person name="Andreopoulos W.B."/>
            <person name="Clum A."/>
            <person name="Lindquist E."/>
            <person name="Daum C."/>
            <person name="Ramamoorthy G.K."/>
            <person name="Gryganskyi A."/>
            <person name="Culley D."/>
            <person name="Magnuson J.K."/>
            <person name="James T.Y."/>
            <person name="O'Malley M.A."/>
            <person name="Stajich J.E."/>
            <person name="Spatafora J.W."/>
            <person name="Visel A."/>
            <person name="Grigoriev I.V."/>
        </authorList>
    </citation>
    <scope>NUCLEOTIDE SEQUENCE [LARGE SCALE GENOMIC DNA]</scope>
    <source>
        <strain evidence="3 4">62-1032</strain>
    </source>
</reference>
<organism evidence="3 4">
    <name type="scientific">Leucosporidium creatinivorum</name>
    <dbReference type="NCBI Taxonomy" id="106004"/>
    <lineage>
        <taxon>Eukaryota</taxon>
        <taxon>Fungi</taxon>
        <taxon>Dikarya</taxon>
        <taxon>Basidiomycota</taxon>
        <taxon>Pucciniomycotina</taxon>
        <taxon>Microbotryomycetes</taxon>
        <taxon>Leucosporidiales</taxon>
        <taxon>Leucosporidium</taxon>
    </lineage>
</organism>
<dbReference type="InterPro" id="IPR057678">
    <property type="entry name" value="DUF7918"/>
</dbReference>
<dbReference type="AlphaFoldDB" id="A0A1Y2F748"/>
<dbReference type="OrthoDB" id="2538451at2759"/>